<feature type="domain" description="DUF7426" evidence="1">
    <location>
        <begin position="4"/>
        <end position="112"/>
    </location>
</feature>
<dbReference type="Pfam" id="PF24201">
    <property type="entry name" value="DUF7426"/>
    <property type="match status" value="1"/>
</dbReference>
<protein>
    <recommendedName>
        <fullName evidence="1">DUF7426 domain-containing protein</fullName>
    </recommendedName>
</protein>
<accession>A0A7G5FBV5</accession>
<organism evidence="2 3">
    <name type="scientific">Corynebacterium hindlerae</name>
    <dbReference type="NCBI Taxonomy" id="699041"/>
    <lineage>
        <taxon>Bacteria</taxon>
        <taxon>Bacillati</taxon>
        <taxon>Actinomycetota</taxon>
        <taxon>Actinomycetes</taxon>
        <taxon>Mycobacteriales</taxon>
        <taxon>Corynebacteriaceae</taxon>
        <taxon>Corynebacterium</taxon>
    </lineage>
</organism>
<evidence type="ECO:0000313" key="3">
    <source>
        <dbReference type="Proteomes" id="UP000515570"/>
    </source>
</evidence>
<evidence type="ECO:0000313" key="2">
    <source>
        <dbReference type="EMBL" id="QMV84096.1"/>
    </source>
</evidence>
<gene>
    <name evidence="2" type="ORF">HW450_06785</name>
</gene>
<name>A0A7G5FBV5_9CORY</name>
<dbReference type="AlphaFoldDB" id="A0A7G5FBV5"/>
<dbReference type="Proteomes" id="UP000515570">
    <property type="component" value="Chromosome"/>
</dbReference>
<keyword evidence="3" id="KW-1185">Reference proteome</keyword>
<evidence type="ECO:0000259" key="1">
    <source>
        <dbReference type="Pfam" id="PF24201"/>
    </source>
</evidence>
<sequence length="115" mass="12902">MLTDLHDFFTPHLTAPIGGHTYTVESPDAETGLYIKKVMNDEELLKTVDDVEIINRLFKGKINKDGVPKGGLWAELEENNVPFVEQIHLGITAVYFFAYGPEAAKTHWESLGKNN</sequence>
<dbReference type="EMBL" id="CP059833">
    <property type="protein sequence ID" value="QMV84096.1"/>
    <property type="molecule type" value="Genomic_DNA"/>
</dbReference>
<reference evidence="2 3" key="1">
    <citation type="submission" date="2020-07" db="EMBL/GenBank/DDBJ databases">
        <title>non toxigenic Corynebacterium sp. nov from a clinical source.</title>
        <authorList>
            <person name="Bernier A.-M."/>
            <person name="Bernard K."/>
        </authorList>
    </citation>
    <scope>NUCLEOTIDE SEQUENCE [LARGE SCALE GENOMIC DNA]</scope>
    <source>
        <strain evidence="3">NML 93-0612</strain>
    </source>
</reference>
<proteinExistence type="predicted"/>
<dbReference type="InterPro" id="IPR055849">
    <property type="entry name" value="DUF7426"/>
</dbReference>
<dbReference type="RefSeq" id="WP_182384906.1">
    <property type="nucleotide sequence ID" value="NZ_CP059833.1"/>
</dbReference>